<organism evidence="4 5">
    <name type="scientific">Actinoplanes subglobosus</name>
    <dbReference type="NCBI Taxonomy" id="1547892"/>
    <lineage>
        <taxon>Bacteria</taxon>
        <taxon>Bacillati</taxon>
        <taxon>Actinomycetota</taxon>
        <taxon>Actinomycetes</taxon>
        <taxon>Micromonosporales</taxon>
        <taxon>Micromonosporaceae</taxon>
        <taxon>Actinoplanes</taxon>
    </lineage>
</organism>
<name>A0ABV8IIE4_9ACTN</name>
<dbReference type="PANTHER" id="PTHR45586">
    <property type="entry name" value="TPR REPEAT-CONTAINING PROTEIN PA4667"/>
    <property type="match status" value="1"/>
</dbReference>
<feature type="transmembrane region" description="Helical" evidence="3">
    <location>
        <begin position="333"/>
        <end position="351"/>
    </location>
</feature>
<feature type="transmembrane region" description="Helical" evidence="3">
    <location>
        <begin position="267"/>
        <end position="288"/>
    </location>
</feature>
<keyword evidence="3" id="KW-0472">Membrane</keyword>
<dbReference type="EMBL" id="JBHSBL010000001">
    <property type="protein sequence ID" value="MFC4063316.1"/>
    <property type="molecule type" value="Genomic_DNA"/>
</dbReference>
<dbReference type="Proteomes" id="UP001595867">
    <property type="component" value="Unassembled WGS sequence"/>
</dbReference>
<gene>
    <name evidence="4" type="ORF">ACFO0C_00110</name>
</gene>
<keyword evidence="2" id="KW-0802">TPR repeat</keyword>
<keyword evidence="5" id="KW-1185">Reference proteome</keyword>
<keyword evidence="3" id="KW-1133">Transmembrane helix</keyword>
<dbReference type="RefSeq" id="WP_378064314.1">
    <property type="nucleotide sequence ID" value="NZ_JBHSBL010000001.1"/>
</dbReference>
<evidence type="ECO:0000256" key="3">
    <source>
        <dbReference type="SAM" id="Phobius"/>
    </source>
</evidence>
<keyword evidence="3" id="KW-0812">Transmembrane</keyword>
<comment type="caution">
    <text evidence="4">The sequence shown here is derived from an EMBL/GenBank/DDBJ whole genome shotgun (WGS) entry which is preliminary data.</text>
</comment>
<dbReference type="InterPro" id="IPR051012">
    <property type="entry name" value="CellSynth/LPSAsmb/PSIAsmb"/>
</dbReference>
<keyword evidence="1" id="KW-0677">Repeat</keyword>
<dbReference type="SUPFAM" id="SSF48452">
    <property type="entry name" value="TPR-like"/>
    <property type="match status" value="1"/>
</dbReference>
<dbReference type="Gene3D" id="1.25.40.10">
    <property type="entry name" value="Tetratricopeptide repeat domain"/>
    <property type="match status" value="1"/>
</dbReference>
<evidence type="ECO:0000313" key="4">
    <source>
        <dbReference type="EMBL" id="MFC4063316.1"/>
    </source>
</evidence>
<feature type="transmembrane region" description="Helical" evidence="3">
    <location>
        <begin position="243"/>
        <end position="261"/>
    </location>
</feature>
<accession>A0ABV8IIE4</accession>
<dbReference type="SMART" id="SM00028">
    <property type="entry name" value="TPR"/>
    <property type="match status" value="3"/>
</dbReference>
<proteinExistence type="predicted"/>
<evidence type="ECO:0000256" key="2">
    <source>
        <dbReference type="ARBA" id="ARBA00022803"/>
    </source>
</evidence>
<dbReference type="PANTHER" id="PTHR45586:SF1">
    <property type="entry name" value="LIPOPOLYSACCHARIDE ASSEMBLY PROTEIN B"/>
    <property type="match status" value="1"/>
</dbReference>
<evidence type="ECO:0000313" key="5">
    <source>
        <dbReference type="Proteomes" id="UP001595867"/>
    </source>
</evidence>
<protein>
    <submittedName>
        <fullName evidence="4">Tetratricopeptide repeat protein</fullName>
    </submittedName>
</protein>
<sequence length="354" mass="36750">MNAAARARALAGVGRLEQAEIAVREGLAETPADAELLGLLAGLRRLQGHYAEALEFADAAVAAAPGQSVVHIERAECLLLLSRGDGVRGGSARGGESGGAASVVRAAEASAREAVRLAPDRPEPHRALARCLVLRRAFDEARASAGRAVALAPHSVPDLMTLAEVERNAGNRDEARAAAARALAEDPEDAEGRWMIALLDAEKLRVREAMRGLRQLAADHPDRYGAPALTWPIRGLLAGLRRGMLAGVPAVAALAVAGRWWGPSLLLSRGAAVVMALVTFGLALRVLLPAGRLPWLCLGLLPAGTRRAIGTGLLAASAAAHLLLWFAVSPYRLTLILAAVAVAVLLAAGAAERA</sequence>
<dbReference type="Pfam" id="PF13432">
    <property type="entry name" value="TPR_16"/>
    <property type="match status" value="1"/>
</dbReference>
<reference evidence="5" key="1">
    <citation type="journal article" date="2019" name="Int. J. Syst. Evol. Microbiol.">
        <title>The Global Catalogue of Microorganisms (GCM) 10K type strain sequencing project: providing services to taxonomists for standard genome sequencing and annotation.</title>
        <authorList>
            <consortium name="The Broad Institute Genomics Platform"/>
            <consortium name="The Broad Institute Genome Sequencing Center for Infectious Disease"/>
            <person name="Wu L."/>
            <person name="Ma J."/>
        </authorList>
    </citation>
    <scope>NUCLEOTIDE SEQUENCE [LARGE SCALE GENOMIC DNA]</scope>
    <source>
        <strain evidence="5">TBRC 5832</strain>
    </source>
</reference>
<evidence type="ECO:0000256" key="1">
    <source>
        <dbReference type="ARBA" id="ARBA00022737"/>
    </source>
</evidence>
<dbReference type="InterPro" id="IPR011990">
    <property type="entry name" value="TPR-like_helical_dom_sf"/>
</dbReference>
<feature type="transmembrane region" description="Helical" evidence="3">
    <location>
        <begin position="308"/>
        <end position="327"/>
    </location>
</feature>
<dbReference type="InterPro" id="IPR019734">
    <property type="entry name" value="TPR_rpt"/>
</dbReference>